<evidence type="ECO:0000256" key="2">
    <source>
        <dbReference type="ARBA" id="ARBA00023002"/>
    </source>
</evidence>
<accession>A0A7T1T6Y7</accession>
<dbReference type="KEGG" id="sbat:G4Z16_15250"/>
<feature type="binding site" evidence="3">
    <location>
        <position position="322"/>
    </location>
    <ligand>
        <name>substrate</name>
    </ligand>
</feature>
<keyword evidence="6" id="KW-1185">Reference proteome</keyword>
<dbReference type="InterPro" id="IPR050281">
    <property type="entry name" value="Flavin_monoamine_oxidase"/>
</dbReference>
<dbReference type="PANTHER" id="PTHR10742">
    <property type="entry name" value="FLAVIN MONOAMINE OXIDASE"/>
    <property type="match status" value="1"/>
</dbReference>
<feature type="binding site" evidence="3">
    <location>
        <begin position="33"/>
        <end position="34"/>
    </location>
    <ligand>
        <name>FAD</name>
        <dbReference type="ChEBI" id="CHEBI:57692"/>
    </ligand>
</feature>
<evidence type="ECO:0000313" key="5">
    <source>
        <dbReference type="EMBL" id="QPP07521.1"/>
    </source>
</evidence>
<name>A0A7T1T6Y7_9ACTN</name>
<proteinExistence type="predicted"/>
<reference evidence="6" key="1">
    <citation type="submission" date="2020-02" db="EMBL/GenBank/DDBJ databases">
        <title>Streptomyces sp. ASO4wet.</title>
        <authorList>
            <person name="Risdian C."/>
            <person name="Landwehr W."/>
            <person name="Schupp P."/>
            <person name="Wink J."/>
        </authorList>
    </citation>
    <scope>NUCLEOTIDE SEQUENCE [LARGE SCALE GENOMIC DNA]</scope>
    <source>
        <strain evidence="6">ASO4wet</strain>
    </source>
</reference>
<keyword evidence="2" id="KW-0560">Oxidoreductase</keyword>
<evidence type="ECO:0000259" key="4">
    <source>
        <dbReference type="Pfam" id="PF01593"/>
    </source>
</evidence>
<comment type="cofactor">
    <cofactor evidence="1">
        <name>FAD</name>
        <dbReference type="ChEBI" id="CHEBI:57692"/>
    </cofactor>
</comment>
<organism evidence="5 6">
    <name type="scientific">Streptomyces bathyalis</name>
    <dbReference type="NCBI Taxonomy" id="2710756"/>
    <lineage>
        <taxon>Bacteria</taxon>
        <taxon>Bacillati</taxon>
        <taxon>Actinomycetota</taxon>
        <taxon>Actinomycetes</taxon>
        <taxon>Kitasatosporales</taxon>
        <taxon>Streptomycetaceae</taxon>
        <taxon>Streptomyces</taxon>
    </lineage>
</organism>
<dbReference type="InterPro" id="IPR002937">
    <property type="entry name" value="Amino_oxidase"/>
</dbReference>
<dbReference type="InterPro" id="IPR001613">
    <property type="entry name" value="Flavin_amine_oxidase"/>
</dbReference>
<gene>
    <name evidence="5" type="ORF">G4Z16_15250</name>
</gene>
<dbReference type="SUPFAM" id="SSF51905">
    <property type="entry name" value="FAD/NAD(P)-binding domain"/>
    <property type="match status" value="1"/>
</dbReference>
<dbReference type="Gene3D" id="3.50.50.60">
    <property type="entry name" value="FAD/NAD(P)-binding domain"/>
    <property type="match status" value="1"/>
</dbReference>
<dbReference type="EMBL" id="CP048882">
    <property type="protein sequence ID" value="QPP07521.1"/>
    <property type="molecule type" value="Genomic_DNA"/>
</dbReference>
<dbReference type="GO" id="GO:0016491">
    <property type="term" value="F:oxidoreductase activity"/>
    <property type="evidence" value="ECO:0007669"/>
    <property type="project" value="UniProtKB-KW"/>
</dbReference>
<dbReference type="PRINTS" id="PR00757">
    <property type="entry name" value="AMINEOXDASEF"/>
</dbReference>
<dbReference type="SUPFAM" id="SSF54373">
    <property type="entry name" value="FAD-linked reductases, C-terminal domain"/>
    <property type="match status" value="1"/>
</dbReference>
<protein>
    <submittedName>
        <fullName evidence="5">FAD-dependent oxidoreductase</fullName>
    </submittedName>
</protein>
<dbReference type="Pfam" id="PF01593">
    <property type="entry name" value="Amino_oxidase"/>
    <property type="match status" value="1"/>
</dbReference>
<dbReference type="InterPro" id="IPR036188">
    <property type="entry name" value="FAD/NAD-bd_sf"/>
</dbReference>
<dbReference type="AlphaFoldDB" id="A0A7T1T6Y7"/>
<dbReference type="Proteomes" id="UP000595046">
    <property type="component" value="Chromosome"/>
</dbReference>
<dbReference type="RefSeq" id="WP_197351329.1">
    <property type="nucleotide sequence ID" value="NZ_CP048882.1"/>
</dbReference>
<feature type="binding site" evidence="3">
    <location>
        <position position="215"/>
    </location>
    <ligand>
        <name>FAD</name>
        <dbReference type="ChEBI" id="CHEBI:57692"/>
    </ligand>
</feature>
<dbReference type="PANTHER" id="PTHR10742:SF410">
    <property type="entry name" value="LYSINE-SPECIFIC HISTONE DEMETHYLASE 2"/>
    <property type="match status" value="1"/>
</dbReference>
<feature type="domain" description="Amine oxidase" evidence="4">
    <location>
        <begin position="13"/>
        <end position="429"/>
    </location>
</feature>
<sequence>MDRVDTIVVGAGIAGLTAARLLSRSGQRVVLLEARDRIGGRVWSDREGGVVTDLGASWIHGVTDSPVAAAAAAFGLRTAEFTVGGYQPYSRPIAYYGPSGVRLTDDEVERFVADIDAVDAELVRLVADMAPGHSYAEAVESALGSQGWEAERAERVREYLRHRTEEQYGVWIDELDAHGLDDDSIDGDEVVFPDGYDALATHLATGLDVRLEHVVTSVHWSADGAEVITDQGVFTASRAVVTVPVGVLKSAEFVIEPPLPEPVAGALARLDMNAFEKVFLRFPSKFWDEDVYGIRQQGPGGVWWHSWYDLTAVHGVPTLLTFAAGPAAQETRGWKREKIVESVLGELRRLYGDRFENPVGAHVTSWQDDPYSRGSYAYMTVGSAPEDHDLLATPVGGVLHLAGEATWTDDPATVTAALHSGHRAACDVLGRPIPIADAWAAD</sequence>
<evidence type="ECO:0000256" key="3">
    <source>
        <dbReference type="PIRSR" id="PIRSR601613-1"/>
    </source>
</evidence>
<evidence type="ECO:0000256" key="1">
    <source>
        <dbReference type="ARBA" id="ARBA00001974"/>
    </source>
</evidence>
<evidence type="ECO:0000313" key="6">
    <source>
        <dbReference type="Proteomes" id="UP000595046"/>
    </source>
</evidence>